<protein>
    <submittedName>
        <fullName evidence="2">Uncharacterized protein</fullName>
    </submittedName>
</protein>
<gene>
    <name evidence="2" type="ORF">L596_014827</name>
</gene>
<reference evidence="2 3" key="1">
    <citation type="journal article" date="2015" name="Genome Biol.">
        <title>Comparative genomics of Steinernema reveals deeply conserved gene regulatory networks.</title>
        <authorList>
            <person name="Dillman A.R."/>
            <person name="Macchietto M."/>
            <person name="Porter C.F."/>
            <person name="Rogers A."/>
            <person name="Williams B."/>
            <person name="Antoshechkin I."/>
            <person name="Lee M.M."/>
            <person name="Goodwin Z."/>
            <person name="Lu X."/>
            <person name="Lewis E.E."/>
            <person name="Goodrich-Blair H."/>
            <person name="Stock S.P."/>
            <person name="Adams B.J."/>
            <person name="Sternberg P.W."/>
            <person name="Mortazavi A."/>
        </authorList>
    </citation>
    <scope>NUCLEOTIDE SEQUENCE [LARGE SCALE GENOMIC DNA]</scope>
    <source>
        <strain evidence="2 3">ALL</strain>
    </source>
</reference>
<name>A0A4U5NE01_STECR</name>
<comment type="caution">
    <text evidence="2">The sequence shown here is derived from an EMBL/GenBank/DDBJ whole genome shotgun (WGS) entry which is preliminary data.</text>
</comment>
<evidence type="ECO:0000313" key="3">
    <source>
        <dbReference type="Proteomes" id="UP000298663"/>
    </source>
</evidence>
<keyword evidence="3" id="KW-1185">Reference proteome</keyword>
<dbReference type="AlphaFoldDB" id="A0A4U5NE01"/>
<feature type="region of interest" description="Disordered" evidence="1">
    <location>
        <begin position="41"/>
        <end position="70"/>
    </location>
</feature>
<reference evidence="2 3" key="2">
    <citation type="journal article" date="2019" name="G3 (Bethesda)">
        <title>Hybrid Assembly of the Genome of the Entomopathogenic Nematode Steinernema carpocapsae Identifies the X-Chromosome.</title>
        <authorList>
            <person name="Serra L."/>
            <person name="Macchietto M."/>
            <person name="Macias-Munoz A."/>
            <person name="McGill C.J."/>
            <person name="Rodriguez I.M."/>
            <person name="Rodriguez B."/>
            <person name="Murad R."/>
            <person name="Mortazavi A."/>
        </authorList>
    </citation>
    <scope>NUCLEOTIDE SEQUENCE [LARGE SCALE GENOMIC DNA]</scope>
    <source>
        <strain evidence="2 3">ALL</strain>
    </source>
</reference>
<sequence>MDMRKADRKRIRNAAEKRTLKMATGKLRAYFPGLRRLHDWMSKTGNAPKKDVPRLSVSDAGRTPTNSATPVWLRTEWSTMH</sequence>
<dbReference type="EMBL" id="AZBU02000004">
    <property type="protein sequence ID" value="TKR80823.1"/>
    <property type="molecule type" value="Genomic_DNA"/>
</dbReference>
<evidence type="ECO:0000256" key="1">
    <source>
        <dbReference type="SAM" id="MobiDB-lite"/>
    </source>
</evidence>
<organism evidence="2 3">
    <name type="scientific">Steinernema carpocapsae</name>
    <name type="common">Entomopathogenic nematode</name>
    <dbReference type="NCBI Taxonomy" id="34508"/>
    <lineage>
        <taxon>Eukaryota</taxon>
        <taxon>Metazoa</taxon>
        <taxon>Ecdysozoa</taxon>
        <taxon>Nematoda</taxon>
        <taxon>Chromadorea</taxon>
        <taxon>Rhabditida</taxon>
        <taxon>Tylenchina</taxon>
        <taxon>Panagrolaimomorpha</taxon>
        <taxon>Strongyloidoidea</taxon>
        <taxon>Steinernematidae</taxon>
        <taxon>Steinernema</taxon>
    </lineage>
</organism>
<accession>A0A4U5NE01</accession>
<proteinExistence type="predicted"/>
<evidence type="ECO:0000313" key="2">
    <source>
        <dbReference type="EMBL" id="TKR80823.1"/>
    </source>
</evidence>
<dbReference type="Proteomes" id="UP000298663">
    <property type="component" value="Unassembled WGS sequence"/>
</dbReference>